<feature type="region of interest" description="Disordered" evidence="1">
    <location>
        <begin position="138"/>
        <end position="161"/>
    </location>
</feature>
<gene>
    <name evidence="3" type="ORF">FRV6_16583</name>
</gene>
<dbReference type="Proteomes" id="UP000219369">
    <property type="component" value="Unassembled WGS sequence"/>
</dbReference>
<dbReference type="EMBL" id="FMJY01000011">
    <property type="protein sequence ID" value="SCO92455.1"/>
    <property type="molecule type" value="Genomic_DNA"/>
</dbReference>
<dbReference type="AlphaFoldDB" id="A0A2H3TXU5"/>
<proteinExistence type="predicted"/>
<dbReference type="VEuPathDB" id="FungiDB:FOC1_g10005723"/>
<feature type="compositionally biased region" description="Basic and acidic residues" evidence="1">
    <location>
        <begin position="138"/>
        <end position="155"/>
    </location>
</feature>
<accession>A0A2H3TXU5</accession>
<reference evidence="4" key="1">
    <citation type="submission" date="2016-09" db="EMBL/GenBank/DDBJ databases">
        <authorList>
            <person name="Guldener U."/>
        </authorList>
    </citation>
    <scope>NUCLEOTIDE SEQUENCE [LARGE SCALE GENOMIC DNA]</scope>
    <source>
        <strain evidence="4">V64-1</strain>
    </source>
</reference>
<dbReference type="OrthoDB" id="5149157at2759"/>
<evidence type="ECO:0000313" key="3">
    <source>
        <dbReference type="EMBL" id="SCO92455.1"/>
    </source>
</evidence>
<protein>
    <recommendedName>
        <fullName evidence="2">PiggyBac transposable element-derived protein domain-containing protein</fullName>
    </recommendedName>
</protein>
<feature type="domain" description="PiggyBac transposable element-derived protein" evidence="2">
    <location>
        <begin position="9"/>
        <end position="91"/>
    </location>
</feature>
<dbReference type="VEuPathDB" id="FungiDB:HZS61_005044"/>
<dbReference type="VEuPathDB" id="FungiDB:FOMG_18628"/>
<evidence type="ECO:0000256" key="1">
    <source>
        <dbReference type="SAM" id="MobiDB-lite"/>
    </source>
</evidence>
<sequence length="161" mass="18026">MIAKTPLALNNTQSFVIHLVNMLPKATPHVFVDNLFSSPNLFRALRKSDYGATGTARPNCGISQELKELKGKNKSRKSGLNFNEVKVIFTKDKKTSAADRFVCVCLNNLSSQLQVPQIVWKDDSLVLFLSTVYSSKDDQRTRRERTKPAGKETHSEAIQSL</sequence>
<organism evidence="3 4">
    <name type="scientific">Fusarium oxysporum</name>
    <name type="common">Fusarium vascular wilt</name>
    <dbReference type="NCBI Taxonomy" id="5507"/>
    <lineage>
        <taxon>Eukaryota</taxon>
        <taxon>Fungi</taxon>
        <taxon>Dikarya</taxon>
        <taxon>Ascomycota</taxon>
        <taxon>Pezizomycotina</taxon>
        <taxon>Sordariomycetes</taxon>
        <taxon>Hypocreomycetidae</taxon>
        <taxon>Hypocreales</taxon>
        <taxon>Nectriaceae</taxon>
        <taxon>Fusarium</taxon>
        <taxon>Fusarium oxysporum species complex</taxon>
    </lineage>
</organism>
<name>A0A2H3TXU5_FUSOX</name>
<dbReference type="InterPro" id="IPR029526">
    <property type="entry name" value="PGBD"/>
</dbReference>
<dbReference type="Pfam" id="PF13843">
    <property type="entry name" value="DDE_Tnp_1_7"/>
    <property type="match status" value="1"/>
</dbReference>
<evidence type="ECO:0000313" key="4">
    <source>
        <dbReference type="Proteomes" id="UP000219369"/>
    </source>
</evidence>
<evidence type="ECO:0000259" key="2">
    <source>
        <dbReference type="Pfam" id="PF13843"/>
    </source>
</evidence>